<name>A0AC34QNA6_9BILA</name>
<sequence length="100" mass="12178">MIKAILQLTRIRIFQKQKCPLILQKPKPRINDVRHDASRGVRRDVRRVWDDVRVRVPWNIPRVLWVESPKLTRDERRDVRVRVRDRGHHDARRGGRRDVH</sequence>
<evidence type="ECO:0000313" key="1">
    <source>
        <dbReference type="Proteomes" id="UP000887576"/>
    </source>
</evidence>
<evidence type="ECO:0000313" key="2">
    <source>
        <dbReference type="WBParaSite" id="JU765_v2.g18047.t1"/>
    </source>
</evidence>
<proteinExistence type="predicted"/>
<reference evidence="2" key="1">
    <citation type="submission" date="2022-11" db="UniProtKB">
        <authorList>
            <consortium name="WormBaseParasite"/>
        </authorList>
    </citation>
    <scope>IDENTIFICATION</scope>
</reference>
<accession>A0AC34QNA6</accession>
<dbReference type="Proteomes" id="UP000887576">
    <property type="component" value="Unplaced"/>
</dbReference>
<dbReference type="WBParaSite" id="JU765_v2.g18047.t1">
    <property type="protein sequence ID" value="JU765_v2.g18047.t1"/>
    <property type="gene ID" value="JU765_v2.g18047"/>
</dbReference>
<organism evidence="1 2">
    <name type="scientific">Panagrolaimus sp. JU765</name>
    <dbReference type="NCBI Taxonomy" id="591449"/>
    <lineage>
        <taxon>Eukaryota</taxon>
        <taxon>Metazoa</taxon>
        <taxon>Ecdysozoa</taxon>
        <taxon>Nematoda</taxon>
        <taxon>Chromadorea</taxon>
        <taxon>Rhabditida</taxon>
        <taxon>Tylenchina</taxon>
        <taxon>Panagrolaimomorpha</taxon>
        <taxon>Panagrolaimoidea</taxon>
        <taxon>Panagrolaimidae</taxon>
        <taxon>Panagrolaimus</taxon>
    </lineage>
</organism>
<protein>
    <submittedName>
        <fullName evidence="2">Uncharacterized protein</fullName>
    </submittedName>
</protein>